<dbReference type="PRINTS" id="PR00625">
    <property type="entry name" value="JDOMAIN"/>
</dbReference>
<proteinExistence type="predicted"/>
<dbReference type="InterPro" id="IPR036869">
    <property type="entry name" value="J_dom_sf"/>
</dbReference>
<gene>
    <name evidence="2" type="primary">DNAJB2</name>
    <name evidence="2" type="ORF">Ciccas_006749</name>
</gene>
<dbReference type="SUPFAM" id="SSF46565">
    <property type="entry name" value="Chaperone J-domain"/>
    <property type="match status" value="1"/>
</dbReference>
<dbReference type="CDD" id="cd06257">
    <property type="entry name" value="DnaJ"/>
    <property type="match status" value="1"/>
</dbReference>
<dbReference type="Pfam" id="PF00226">
    <property type="entry name" value="DnaJ"/>
    <property type="match status" value="1"/>
</dbReference>
<dbReference type="PROSITE" id="PS50076">
    <property type="entry name" value="DNAJ_2"/>
    <property type="match status" value="1"/>
</dbReference>
<accession>A0ABD2Q4W3</accession>
<organism evidence="2 3">
    <name type="scientific">Cichlidogyrus casuarinus</name>
    <dbReference type="NCBI Taxonomy" id="1844966"/>
    <lineage>
        <taxon>Eukaryota</taxon>
        <taxon>Metazoa</taxon>
        <taxon>Spiralia</taxon>
        <taxon>Lophotrochozoa</taxon>
        <taxon>Platyhelminthes</taxon>
        <taxon>Monogenea</taxon>
        <taxon>Monopisthocotylea</taxon>
        <taxon>Dactylogyridea</taxon>
        <taxon>Ancyrocephalidae</taxon>
        <taxon>Cichlidogyrus</taxon>
    </lineage>
</organism>
<dbReference type="PROSITE" id="PS00636">
    <property type="entry name" value="DNAJ_1"/>
    <property type="match status" value="1"/>
</dbReference>
<dbReference type="SMART" id="SM00271">
    <property type="entry name" value="DnaJ"/>
    <property type="match status" value="1"/>
</dbReference>
<sequence>MKMILETMAQNCYYSTLGVSKNATDDEIKKAYKKLAVKWHPDKNTNNPDAHTKFQDISQAYQVLSDPQKRDHYDRRASPRVHYSRPRRSHADLNLISSFFDDDDFLFRDPMEVFNQVFRSHMSGIMDLANFGTPFARMDRFFQDFDTPMDESDFISGSGPSTKAFVKRSYASYNSSRPEGLVMKSETRKLDNGKWVTEKKSFKNGVETTTIEEDGRVVSQFTRDRDRPKHKTIKGY</sequence>
<dbReference type="PANTHER" id="PTHR43948">
    <property type="entry name" value="DNAJ HOMOLOG SUBFAMILY B"/>
    <property type="match status" value="1"/>
</dbReference>
<reference evidence="2 3" key="1">
    <citation type="submission" date="2024-11" db="EMBL/GenBank/DDBJ databases">
        <title>Adaptive evolution of stress response genes in parasites aligns with host niche diversity.</title>
        <authorList>
            <person name="Hahn C."/>
            <person name="Resl P."/>
        </authorList>
    </citation>
    <scope>NUCLEOTIDE SEQUENCE [LARGE SCALE GENOMIC DNA]</scope>
    <source>
        <strain evidence="2">EGGRZ-B1_66</strain>
        <tissue evidence="2">Body</tissue>
    </source>
</reference>
<dbReference type="InterPro" id="IPR018253">
    <property type="entry name" value="DnaJ_domain_CS"/>
</dbReference>
<protein>
    <submittedName>
        <fullName evidence="2">DnaJ subfamily B member 2</fullName>
    </submittedName>
</protein>
<dbReference type="PANTHER" id="PTHR43948:SF10">
    <property type="entry name" value="MRJ, ISOFORM E"/>
    <property type="match status" value="1"/>
</dbReference>
<dbReference type="Gene3D" id="1.10.287.110">
    <property type="entry name" value="DnaJ domain"/>
    <property type="match status" value="1"/>
</dbReference>
<evidence type="ECO:0000313" key="3">
    <source>
        <dbReference type="Proteomes" id="UP001626550"/>
    </source>
</evidence>
<dbReference type="InterPro" id="IPR001623">
    <property type="entry name" value="DnaJ_domain"/>
</dbReference>
<dbReference type="AlphaFoldDB" id="A0ABD2Q4W3"/>
<evidence type="ECO:0000259" key="1">
    <source>
        <dbReference type="PROSITE" id="PS50076"/>
    </source>
</evidence>
<feature type="domain" description="J" evidence="1">
    <location>
        <begin position="12"/>
        <end position="77"/>
    </location>
</feature>
<keyword evidence="3" id="KW-1185">Reference proteome</keyword>
<dbReference type="EMBL" id="JBJKFK010000944">
    <property type="protein sequence ID" value="KAL3314630.1"/>
    <property type="molecule type" value="Genomic_DNA"/>
</dbReference>
<evidence type="ECO:0000313" key="2">
    <source>
        <dbReference type="EMBL" id="KAL3314630.1"/>
    </source>
</evidence>
<dbReference type="Proteomes" id="UP001626550">
    <property type="component" value="Unassembled WGS sequence"/>
</dbReference>
<name>A0ABD2Q4W3_9PLAT</name>
<comment type="caution">
    <text evidence="2">The sequence shown here is derived from an EMBL/GenBank/DDBJ whole genome shotgun (WGS) entry which is preliminary data.</text>
</comment>